<feature type="transmembrane region" description="Helical" evidence="1">
    <location>
        <begin position="94"/>
        <end position="111"/>
    </location>
</feature>
<reference evidence="2 3" key="1">
    <citation type="submission" date="2016-07" db="EMBL/GenBank/DDBJ databases">
        <title>Pervasive Adenine N6-methylation of Active Genes in Fungi.</title>
        <authorList>
            <consortium name="DOE Joint Genome Institute"/>
            <person name="Mondo S.J."/>
            <person name="Dannebaum R.O."/>
            <person name="Kuo R.C."/>
            <person name="Labutti K."/>
            <person name="Haridas S."/>
            <person name="Kuo A."/>
            <person name="Salamov A."/>
            <person name="Ahrendt S.R."/>
            <person name="Lipzen A."/>
            <person name="Sullivan W."/>
            <person name="Andreopoulos W.B."/>
            <person name="Clum A."/>
            <person name="Lindquist E."/>
            <person name="Daum C."/>
            <person name="Ramamoorthy G.K."/>
            <person name="Gryganskyi A."/>
            <person name="Culley D."/>
            <person name="Magnuson J.K."/>
            <person name="James T.Y."/>
            <person name="O'Malley M.A."/>
            <person name="Stajich J.E."/>
            <person name="Spatafora J.W."/>
            <person name="Visel A."/>
            <person name="Grigoriev I.V."/>
        </authorList>
    </citation>
    <scope>NUCLEOTIDE SEQUENCE [LARGE SCALE GENOMIC DNA]</scope>
    <source>
        <strain evidence="2 3">NRRL 3301</strain>
    </source>
</reference>
<protein>
    <submittedName>
        <fullName evidence="2">Uncharacterized protein</fullName>
    </submittedName>
</protein>
<sequence length="119" mass="13445">MLCDEAGREKRNQGRRTSCCLPGKCQGACGLKTNQALASNKMKWMLVKIALHFIRFQFGPPFYYALLTFLANSLVFFIILANEKLISLLENHQSVLLFPLFILLASTPYLHPLGRNDSP</sequence>
<accession>A0A1X2GIK2</accession>
<dbReference type="AlphaFoldDB" id="A0A1X2GIK2"/>
<proteinExistence type="predicted"/>
<dbReference type="Proteomes" id="UP000242146">
    <property type="component" value="Unassembled WGS sequence"/>
</dbReference>
<evidence type="ECO:0000313" key="2">
    <source>
        <dbReference type="EMBL" id="ORX54539.1"/>
    </source>
</evidence>
<comment type="caution">
    <text evidence="2">The sequence shown here is derived from an EMBL/GenBank/DDBJ whole genome shotgun (WGS) entry which is preliminary data.</text>
</comment>
<keyword evidence="1" id="KW-0472">Membrane</keyword>
<dbReference type="EMBL" id="MCGT01000013">
    <property type="protein sequence ID" value="ORX54539.1"/>
    <property type="molecule type" value="Genomic_DNA"/>
</dbReference>
<keyword evidence="1" id="KW-0812">Transmembrane</keyword>
<evidence type="ECO:0000256" key="1">
    <source>
        <dbReference type="SAM" id="Phobius"/>
    </source>
</evidence>
<keyword evidence="1" id="KW-1133">Transmembrane helix</keyword>
<gene>
    <name evidence="2" type="ORF">DM01DRAFT_1037309</name>
</gene>
<feature type="transmembrane region" description="Helical" evidence="1">
    <location>
        <begin position="62"/>
        <end position="82"/>
    </location>
</feature>
<name>A0A1X2GIK2_9FUNG</name>
<keyword evidence="3" id="KW-1185">Reference proteome</keyword>
<evidence type="ECO:0000313" key="3">
    <source>
        <dbReference type="Proteomes" id="UP000242146"/>
    </source>
</evidence>
<organism evidence="2 3">
    <name type="scientific">Hesseltinella vesiculosa</name>
    <dbReference type="NCBI Taxonomy" id="101127"/>
    <lineage>
        <taxon>Eukaryota</taxon>
        <taxon>Fungi</taxon>
        <taxon>Fungi incertae sedis</taxon>
        <taxon>Mucoromycota</taxon>
        <taxon>Mucoromycotina</taxon>
        <taxon>Mucoromycetes</taxon>
        <taxon>Mucorales</taxon>
        <taxon>Cunninghamellaceae</taxon>
        <taxon>Hesseltinella</taxon>
    </lineage>
</organism>